<comment type="caution">
    <text evidence="1">The sequence shown here is derived from an EMBL/GenBank/DDBJ whole genome shotgun (WGS) entry which is preliminary data.</text>
</comment>
<evidence type="ECO:0000313" key="2">
    <source>
        <dbReference type="Proteomes" id="UP001239445"/>
    </source>
</evidence>
<dbReference type="Proteomes" id="UP001239445">
    <property type="component" value="Unassembled WGS sequence"/>
</dbReference>
<accession>A0AAJ0BC97</accession>
<protein>
    <submittedName>
        <fullName evidence="1">Uncharacterized protein</fullName>
    </submittedName>
</protein>
<keyword evidence="2" id="KW-1185">Reference proteome</keyword>
<gene>
    <name evidence="1" type="ORF">QBC47DRAFT_36640</name>
</gene>
<proteinExistence type="predicted"/>
<organism evidence="1 2">
    <name type="scientific">Echria macrotheca</name>
    <dbReference type="NCBI Taxonomy" id="438768"/>
    <lineage>
        <taxon>Eukaryota</taxon>
        <taxon>Fungi</taxon>
        <taxon>Dikarya</taxon>
        <taxon>Ascomycota</taxon>
        <taxon>Pezizomycotina</taxon>
        <taxon>Sordariomycetes</taxon>
        <taxon>Sordariomycetidae</taxon>
        <taxon>Sordariales</taxon>
        <taxon>Schizotheciaceae</taxon>
        <taxon>Echria</taxon>
    </lineage>
</organism>
<sequence length="207" mass="23661">MSHIRVYLDGQEILSAPLPPRFQTSDHSYMIKFLVLFLIHRFEYHPSAKTSDCIHKFRALLTAPLPQNIPTAKILKAVASVRRGASEPDSIEKAFYDAGGDVAIVALGLINRDHHRTTFLQQLAKLPDLPLVLEVIFTGKKHDSFLEYVREQITDDRVRGRCTSSTLYFLLTRIKQKFYSRQLDSNFRIPPTGRGTEEPLPVHLQHL</sequence>
<reference evidence="1" key="1">
    <citation type="submission" date="2023-06" db="EMBL/GenBank/DDBJ databases">
        <title>Genome-scale phylogeny and comparative genomics of the fungal order Sordariales.</title>
        <authorList>
            <consortium name="Lawrence Berkeley National Laboratory"/>
            <person name="Hensen N."/>
            <person name="Bonometti L."/>
            <person name="Westerberg I."/>
            <person name="Brannstrom I.O."/>
            <person name="Guillou S."/>
            <person name="Cros-Aarteil S."/>
            <person name="Calhoun S."/>
            <person name="Haridas S."/>
            <person name="Kuo A."/>
            <person name="Mondo S."/>
            <person name="Pangilinan J."/>
            <person name="Riley R."/>
            <person name="Labutti K."/>
            <person name="Andreopoulos B."/>
            <person name="Lipzen A."/>
            <person name="Chen C."/>
            <person name="Yanf M."/>
            <person name="Daum C."/>
            <person name="Ng V."/>
            <person name="Clum A."/>
            <person name="Steindorff A."/>
            <person name="Ohm R."/>
            <person name="Martin F."/>
            <person name="Silar P."/>
            <person name="Natvig D."/>
            <person name="Lalanne C."/>
            <person name="Gautier V."/>
            <person name="Ament-Velasquez S.L."/>
            <person name="Kruys A."/>
            <person name="Hutchinson M.I."/>
            <person name="Powell A.J."/>
            <person name="Barry K."/>
            <person name="Miller A.N."/>
            <person name="Grigoriev I.V."/>
            <person name="Debuchy R."/>
            <person name="Gladieux P."/>
            <person name="Thoren M.H."/>
            <person name="Johannesson H."/>
        </authorList>
    </citation>
    <scope>NUCLEOTIDE SEQUENCE</scope>
    <source>
        <strain evidence="1">PSN4</strain>
    </source>
</reference>
<evidence type="ECO:0000313" key="1">
    <source>
        <dbReference type="EMBL" id="KAK1754117.1"/>
    </source>
</evidence>
<dbReference type="AlphaFoldDB" id="A0AAJ0BC97"/>
<dbReference type="EMBL" id="MU839836">
    <property type="protein sequence ID" value="KAK1754117.1"/>
    <property type="molecule type" value="Genomic_DNA"/>
</dbReference>
<name>A0AAJ0BC97_9PEZI</name>